<evidence type="ECO:0000313" key="1">
    <source>
        <dbReference type="EMBL" id="MFC4247256.1"/>
    </source>
</evidence>
<sequence>MMIRGKGMALSLLAVGTAAAAGYVLRAGRTRARDGQTRADVGARIVEEKEIPDNATVVDVSSRRLQDLPAAGEAIERAVRNDARDEWEHVTLECDDAWRVVDALRASLPYHDADGTEYNGVYVHCDGRVVVLDAFGWVRLEEPIP</sequence>
<gene>
    <name evidence="1" type="ORF">ACFOZ7_09645</name>
</gene>
<dbReference type="AlphaFoldDB" id="A0ABD5NYZ8"/>
<reference evidence="1 2" key="1">
    <citation type="journal article" date="2014" name="Int. J. Syst. Evol. Microbiol.">
        <title>Complete genome sequence of Corynebacterium casei LMG S-19264T (=DSM 44701T), isolated from a smear-ripened cheese.</title>
        <authorList>
            <consortium name="US DOE Joint Genome Institute (JGI-PGF)"/>
            <person name="Walter F."/>
            <person name="Albersmeier A."/>
            <person name="Kalinowski J."/>
            <person name="Ruckert C."/>
        </authorList>
    </citation>
    <scope>NUCLEOTIDE SEQUENCE [LARGE SCALE GENOMIC DNA]</scope>
    <source>
        <strain evidence="1 2">IBRC-M 10912</strain>
    </source>
</reference>
<proteinExistence type="predicted"/>
<organism evidence="1 2">
    <name type="scientific">Natribaculum luteum</name>
    <dbReference type="NCBI Taxonomy" id="1586232"/>
    <lineage>
        <taxon>Archaea</taxon>
        <taxon>Methanobacteriati</taxon>
        <taxon>Methanobacteriota</taxon>
        <taxon>Stenosarchaea group</taxon>
        <taxon>Halobacteria</taxon>
        <taxon>Halobacteriales</taxon>
        <taxon>Natrialbaceae</taxon>
        <taxon>Natribaculum</taxon>
    </lineage>
</organism>
<dbReference type="GeneID" id="71853900"/>
<dbReference type="EMBL" id="JBHSDJ010000029">
    <property type="protein sequence ID" value="MFC4247256.1"/>
    <property type="molecule type" value="Genomic_DNA"/>
</dbReference>
<comment type="caution">
    <text evidence="1">The sequence shown here is derived from an EMBL/GenBank/DDBJ whole genome shotgun (WGS) entry which is preliminary data.</text>
</comment>
<name>A0ABD5NYZ8_9EURY</name>
<dbReference type="Proteomes" id="UP001595821">
    <property type="component" value="Unassembled WGS sequence"/>
</dbReference>
<protein>
    <submittedName>
        <fullName evidence="1">Uncharacterized protein</fullName>
    </submittedName>
</protein>
<evidence type="ECO:0000313" key="2">
    <source>
        <dbReference type="Proteomes" id="UP001595821"/>
    </source>
</evidence>
<dbReference type="RefSeq" id="WP_246974757.1">
    <property type="nucleotide sequence ID" value="NZ_CP095397.1"/>
</dbReference>
<accession>A0ABD5NYZ8</accession>